<name>A0A482W8T1_ASBVE</name>
<comment type="caution">
    <text evidence="1">The sequence shown here is derived from an EMBL/GenBank/DDBJ whole genome shotgun (WGS) entry which is preliminary data.</text>
</comment>
<keyword evidence="2" id="KW-1185">Reference proteome</keyword>
<gene>
    <name evidence="1" type="ORF">BDFB_003291</name>
</gene>
<evidence type="ECO:0000313" key="2">
    <source>
        <dbReference type="Proteomes" id="UP000292052"/>
    </source>
</evidence>
<accession>A0A482W8T1</accession>
<proteinExistence type="predicted"/>
<reference evidence="1 2" key="1">
    <citation type="submission" date="2017-03" db="EMBL/GenBank/DDBJ databases">
        <title>Genome of the blue death feigning beetle - Asbolus verrucosus.</title>
        <authorList>
            <person name="Rider S.D."/>
        </authorList>
    </citation>
    <scope>NUCLEOTIDE SEQUENCE [LARGE SCALE GENOMIC DNA]</scope>
    <source>
        <strain evidence="1">Butters</strain>
        <tissue evidence="1">Head and leg muscle</tissue>
    </source>
</reference>
<sequence>MKKELLNLLAKFEENCCVYTNIIYKLPR</sequence>
<dbReference type="AlphaFoldDB" id="A0A482W8T1"/>
<evidence type="ECO:0000313" key="1">
    <source>
        <dbReference type="EMBL" id="RZC41591.1"/>
    </source>
</evidence>
<dbReference type="EMBL" id="QDEB01015911">
    <property type="protein sequence ID" value="RZC41591.1"/>
    <property type="molecule type" value="Genomic_DNA"/>
</dbReference>
<protein>
    <submittedName>
        <fullName evidence="1">Uncharacterized protein</fullName>
    </submittedName>
</protein>
<dbReference type="Proteomes" id="UP000292052">
    <property type="component" value="Unassembled WGS sequence"/>
</dbReference>
<organism evidence="1 2">
    <name type="scientific">Asbolus verrucosus</name>
    <name type="common">Desert ironclad beetle</name>
    <dbReference type="NCBI Taxonomy" id="1661398"/>
    <lineage>
        <taxon>Eukaryota</taxon>
        <taxon>Metazoa</taxon>
        <taxon>Ecdysozoa</taxon>
        <taxon>Arthropoda</taxon>
        <taxon>Hexapoda</taxon>
        <taxon>Insecta</taxon>
        <taxon>Pterygota</taxon>
        <taxon>Neoptera</taxon>
        <taxon>Endopterygota</taxon>
        <taxon>Coleoptera</taxon>
        <taxon>Polyphaga</taxon>
        <taxon>Cucujiformia</taxon>
        <taxon>Tenebrionidae</taxon>
        <taxon>Pimeliinae</taxon>
        <taxon>Asbolus</taxon>
    </lineage>
</organism>